<dbReference type="AlphaFoldDB" id="A0A1C3N5Q9"/>
<reference evidence="2" key="1">
    <citation type="submission" date="2016-06" db="EMBL/GenBank/DDBJ databases">
        <authorList>
            <person name="Varghese N."/>
        </authorList>
    </citation>
    <scope>NUCLEOTIDE SEQUENCE [LARGE SCALE GENOMIC DNA]</scope>
    <source>
        <strain evidence="2">DSM 45344</strain>
    </source>
</reference>
<dbReference type="RefSeq" id="WP_091592101.1">
    <property type="nucleotide sequence ID" value="NZ_JBHRWG010000004.1"/>
</dbReference>
<evidence type="ECO:0000313" key="1">
    <source>
        <dbReference type="EMBL" id="SBV27908.1"/>
    </source>
</evidence>
<name>A0A1C3N5Q9_9ACTN</name>
<keyword evidence="2" id="KW-1185">Reference proteome</keyword>
<dbReference type="EMBL" id="LT598496">
    <property type="protein sequence ID" value="SBV27908.1"/>
    <property type="molecule type" value="Genomic_DNA"/>
</dbReference>
<sequence>MKKTMLTASLLALLAAFFGALIGWGVRGLQPPRPMQPCATEDSSAEAREPCYFRATDRGNGRGTSFVIDGTGRTISLPSNP</sequence>
<protein>
    <submittedName>
        <fullName evidence="1">Uncharacterized protein</fullName>
    </submittedName>
</protein>
<proteinExistence type="predicted"/>
<gene>
    <name evidence="1" type="ORF">GA0070620_3439</name>
</gene>
<dbReference type="Proteomes" id="UP000199393">
    <property type="component" value="Chromosome I"/>
</dbReference>
<evidence type="ECO:0000313" key="2">
    <source>
        <dbReference type="Proteomes" id="UP000199393"/>
    </source>
</evidence>
<organism evidence="1 2">
    <name type="scientific">Micromonospora krabiensis</name>
    <dbReference type="NCBI Taxonomy" id="307121"/>
    <lineage>
        <taxon>Bacteria</taxon>
        <taxon>Bacillati</taxon>
        <taxon>Actinomycetota</taxon>
        <taxon>Actinomycetes</taxon>
        <taxon>Micromonosporales</taxon>
        <taxon>Micromonosporaceae</taxon>
        <taxon>Micromonospora</taxon>
    </lineage>
</organism>
<accession>A0A1C3N5Q9</accession>
<dbReference type="STRING" id="307121.GA0070620_3439"/>